<evidence type="ECO:0000256" key="1">
    <source>
        <dbReference type="SAM" id="MobiDB-lite"/>
    </source>
</evidence>
<proteinExistence type="predicted"/>
<keyword evidence="3" id="KW-1185">Reference proteome</keyword>
<dbReference type="AlphaFoldDB" id="A0AAF0PNF6"/>
<feature type="region of interest" description="Disordered" evidence="1">
    <location>
        <begin position="58"/>
        <end position="79"/>
    </location>
</feature>
<dbReference type="Proteomes" id="UP001234989">
    <property type="component" value="Chromosome 1"/>
</dbReference>
<protein>
    <submittedName>
        <fullName evidence="2">Uncharacterized protein</fullName>
    </submittedName>
</protein>
<reference evidence="2" key="1">
    <citation type="submission" date="2023-08" db="EMBL/GenBank/DDBJ databases">
        <title>A de novo genome assembly of Solanum verrucosum Schlechtendal, a Mexican diploid species geographically isolated from the other diploid A-genome species in potato relatives.</title>
        <authorList>
            <person name="Hosaka K."/>
        </authorList>
    </citation>
    <scope>NUCLEOTIDE SEQUENCE</scope>
    <source>
        <tissue evidence="2">Young leaves</tissue>
    </source>
</reference>
<dbReference type="EMBL" id="CP133612">
    <property type="protein sequence ID" value="WMV07981.1"/>
    <property type="molecule type" value="Genomic_DNA"/>
</dbReference>
<evidence type="ECO:0000313" key="3">
    <source>
        <dbReference type="Proteomes" id="UP001234989"/>
    </source>
</evidence>
<evidence type="ECO:0000313" key="2">
    <source>
        <dbReference type="EMBL" id="WMV07981.1"/>
    </source>
</evidence>
<feature type="compositionally biased region" description="Low complexity" evidence="1">
    <location>
        <begin position="63"/>
        <end position="75"/>
    </location>
</feature>
<accession>A0AAF0PNF6</accession>
<name>A0AAF0PNF6_SOLVR</name>
<organism evidence="2 3">
    <name type="scientific">Solanum verrucosum</name>
    <dbReference type="NCBI Taxonomy" id="315347"/>
    <lineage>
        <taxon>Eukaryota</taxon>
        <taxon>Viridiplantae</taxon>
        <taxon>Streptophyta</taxon>
        <taxon>Embryophyta</taxon>
        <taxon>Tracheophyta</taxon>
        <taxon>Spermatophyta</taxon>
        <taxon>Magnoliopsida</taxon>
        <taxon>eudicotyledons</taxon>
        <taxon>Gunneridae</taxon>
        <taxon>Pentapetalae</taxon>
        <taxon>asterids</taxon>
        <taxon>lamiids</taxon>
        <taxon>Solanales</taxon>
        <taxon>Solanaceae</taxon>
        <taxon>Solanoideae</taxon>
        <taxon>Solaneae</taxon>
        <taxon>Solanum</taxon>
    </lineage>
</organism>
<gene>
    <name evidence="2" type="ORF">MTR67_001366</name>
</gene>
<sequence>MGSKIIECVELAPYQLKGISRIWCYHRKLKRVNGALLLSCDLFENVFFRRFFPREPREAKRLSGPTPSSTSAPAPRNWNDHRNMNLKIFDLRALSRKSMAQRLLSPPCAKCGRTYPTNLLQEELLKGQPEEHLYAMASRHDQENLPDVVTSMHIVFSTDVYALIDPVSLSLQNSCGCLHGPQEPSAQFTQKKLNLRQRRQLELLKDDDISILYHPTKENVVGDALSRFSIGSSDHVEEGKK</sequence>